<dbReference type="AlphaFoldDB" id="A0A0Q3M365"/>
<evidence type="ECO:0000313" key="6">
    <source>
        <dbReference type="Proteomes" id="UP000190130"/>
    </source>
</evidence>
<dbReference type="Proteomes" id="UP000190130">
    <property type="component" value="Unassembled WGS sequence"/>
</dbReference>
<sequence>MRKGHGKTISYYLLGRTALAACQADQRFSYCCYLPESYEETGTRRYPLAVLVHGSLRDATGLRDQFVDFAEANQCALLAPLFPCGIEEPGDTHNYKRILYRGIRYDRILLSMIEEVAGIYRLDTDKLLMHGFSGGGQFVHRFFYLYPERLAGVSIGAPGVVTLPTPDKPWWTGTGDMKAIFGREPDFAAMRKVAMQMVVGGDDIETWDVTVAPTSSNWMEGINETGVTRVDRLRSLEAAFQALDIPVRFDVVPGVEHVGHLVHPPVKAFFTDVLRSRKRE</sequence>
<dbReference type="PANTHER" id="PTHR43037:SF5">
    <property type="entry name" value="FERULOYL ESTERASE"/>
    <property type="match status" value="1"/>
</dbReference>
<keyword evidence="1" id="KW-0732">Signal</keyword>
<protein>
    <submittedName>
        <fullName evidence="3">Hydrolase</fullName>
    </submittedName>
</protein>
<organism evidence="3 5">
    <name type="scientific">Bosea thiooxidans</name>
    <dbReference type="NCBI Taxonomy" id="53254"/>
    <lineage>
        <taxon>Bacteria</taxon>
        <taxon>Pseudomonadati</taxon>
        <taxon>Pseudomonadota</taxon>
        <taxon>Alphaproteobacteria</taxon>
        <taxon>Hyphomicrobiales</taxon>
        <taxon>Boseaceae</taxon>
        <taxon>Bosea</taxon>
    </lineage>
</organism>
<dbReference type="STRING" id="53254.SAMN05660750_04343"/>
<dbReference type="Gene3D" id="3.40.50.1820">
    <property type="entry name" value="alpha/beta hydrolase"/>
    <property type="match status" value="1"/>
</dbReference>
<dbReference type="EMBL" id="FUYX01000015">
    <property type="protein sequence ID" value="SKC11380.1"/>
    <property type="molecule type" value="Genomic_DNA"/>
</dbReference>
<evidence type="ECO:0000256" key="2">
    <source>
        <dbReference type="ARBA" id="ARBA00022801"/>
    </source>
</evidence>
<keyword evidence="5" id="KW-1185">Reference proteome</keyword>
<evidence type="ECO:0000256" key="1">
    <source>
        <dbReference type="ARBA" id="ARBA00022729"/>
    </source>
</evidence>
<name>A0A0Q3M365_9HYPH</name>
<proteinExistence type="predicted"/>
<reference evidence="4 6" key="2">
    <citation type="submission" date="2017-02" db="EMBL/GenBank/DDBJ databases">
        <authorList>
            <person name="Peterson S.W."/>
        </authorList>
    </citation>
    <scope>NUCLEOTIDE SEQUENCE [LARGE SCALE GENOMIC DNA]</scope>
    <source>
        <strain evidence="4 6">DSM 9653</strain>
    </source>
</reference>
<keyword evidence="2 3" id="KW-0378">Hydrolase</keyword>
<accession>A0A0Q3M365</accession>
<dbReference type="RefSeq" id="WP_055728572.1">
    <property type="nucleotide sequence ID" value="NZ_FUYX01000015.1"/>
</dbReference>
<dbReference type="EMBL" id="LMAR01000042">
    <property type="protein sequence ID" value="KQK30169.1"/>
    <property type="molecule type" value="Genomic_DNA"/>
</dbReference>
<dbReference type="GO" id="GO:0016787">
    <property type="term" value="F:hydrolase activity"/>
    <property type="evidence" value="ECO:0007669"/>
    <property type="project" value="UniProtKB-KW"/>
</dbReference>
<dbReference type="InterPro" id="IPR050955">
    <property type="entry name" value="Plant_Biomass_Hydrol_Est"/>
</dbReference>
<dbReference type="SUPFAM" id="SSF53474">
    <property type="entry name" value="alpha/beta-Hydrolases"/>
    <property type="match status" value="1"/>
</dbReference>
<dbReference type="InterPro" id="IPR029058">
    <property type="entry name" value="AB_hydrolase_fold"/>
</dbReference>
<evidence type="ECO:0000313" key="5">
    <source>
        <dbReference type="Proteomes" id="UP000051562"/>
    </source>
</evidence>
<dbReference type="PANTHER" id="PTHR43037">
    <property type="entry name" value="UNNAMED PRODUCT-RELATED"/>
    <property type="match status" value="1"/>
</dbReference>
<dbReference type="OrthoDB" id="332706at2"/>
<evidence type="ECO:0000313" key="3">
    <source>
        <dbReference type="EMBL" id="KQK30169.1"/>
    </source>
</evidence>
<reference evidence="3 5" key="1">
    <citation type="submission" date="2015-10" db="EMBL/GenBank/DDBJ databases">
        <title>Draft genome of Bosea thiooxidans.</title>
        <authorList>
            <person name="Wang X."/>
        </authorList>
    </citation>
    <scope>NUCLEOTIDE SEQUENCE [LARGE SCALE GENOMIC DNA]</scope>
    <source>
        <strain evidence="3 5">CGMCC 9174</strain>
    </source>
</reference>
<dbReference type="Proteomes" id="UP000051562">
    <property type="component" value="Unassembled WGS sequence"/>
</dbReference>
<gene>
    <name evidence="3" type="ORF">ARD30_15060</name>
    <name evidence="4" type="ORF">SAMN05660750_04343</name>
</gene>
<evidence type="ECO:0000313" key="4">
    <source>
        <dbReference type="EMBL" id="SKC11380.1"/>
    </source>
</evidence>